<dbReference type="EMBL" id="CAJVPM010047293">
    <property type="protein sequence ID" value="CAG8720513.1"/>
    <property type="molecule type" value="Genomic_DNA"/>
</dbReference>
<organism evidence="1 2">
    <name type="scientific">Scutellospora calospora</name>
    <dbReference type="NCBI Taxonomy" id="85575"/>
    <lineage>
        <taxon>Eukaryota</taxon>
        <taxon>Fungi</taxon>
        <taxon>Fungi incertae sedis</taxon>
        <taxon>Mucoromycota</taxon>
        <taxon>Glomeromycotina</taxon>
        <taxon>Glomeromycetes</taxon>
        <taxon>Diversisporales</taxon>
        <taxon>Gigasporaceae</taxon>
        <taxon>Scutellospora</taxon>
    </lineage>
</organism>
<feature type="non-terminal residue" evidence="1">
    <location>
        <position position="1"/>
    </location>
</feature>
<keyword evidence="2" id="KW-1185">Reference proteome</keyword>
<gene>
    <name evidence="1" type="ORF">SCALOS_LOCUS11237</name>
</gene>
<evidence type="ECO:0000313" key="2">
    <source>
        <dbReference type="Proteomes" id="UP000789860"/>
    </source>
</evidence>
<comment type="caution">
    <text evidence="1">The sequence shown here is derived from an EMBL/GenBank/DDBJ whole genome shotgun (WGS) entry which is preliminary data.</text>
</comment>
<protein>
    <submittedName>
        <fullName evidence="1">1913_t:CDS:1</fullName>
    </submittedName>
</protein>
<name>A0ACA9PXG6_9GLOM</name>
<sequence>TPTDTIEYLVQPGVTKLPHNVQALYIQCILKIYAYWANSLTYNWDDDSKQELLRFTAVIKDKISMFCSCTDLEVQERAYNGREIFSIIHQNLSTISEATSFDDNNNIYTTTIKSPSVISELYPLFFSYELNPVAPKAQKK</sequence>
<feature type="non-terminal residue" evidence="1">
    <location>
        <position position="140"/>
    </location>
</feature>
<accession>A0ACA9PXG6</accession>
<evidence type="ECO:0000313" key="1">
    <source>
        <dbReference type="EMBL" id="CAG8720513.1"/>
    </source>
</evidence>
<dbReference type="Proteomes" id="UP000789860">
    <property type="component" value="Unassembled WGS sequence"/>
</dbReference>
<proteinExistence type="predicted"/>
<reference evidence="1" key="1">
    <citation type="submission" date="2021-06" db="EMBL/GenBank/DDBJ databases">
        <authorList>
            <person name="Kallberg Y."/>
            <person name="Tangrot J."/>
            <person name="Rosling A."/>
        </authorList>
    </citation>
    <scope>NUCLEOTIDE SEQUENCE</scope>
    <source>
        <strain evidence="1">AU212A</strain>
    </source>
</reference>